<sequence>MSLLTEGTSSAERRRREEIKDAILRLLDELTSAGQAVRYGEVAKQLSEGASVAVEQADFSETMRALEMEGLIMISGEGARRNVRRVTAVVLGWDLEIDMGVDGVAKLFLILDPRIDTFMTEASDV</sequence>
<dbReference type="AlphaFoldDB" id="A0A8I2ZLP8"/>
<comment type="caution">
    <text evidence="1">The sequence shown here is derived from an EMBL/GenBank/DDBJ whole genome shotgun (WGS) entry which is preliminary data.</text>
</comment>
<dbReference type="EMBL" id="JAEMWZ010000171">
    <property type="protein sequence ID" value="KAG7132993.1"/>
    <property type="molecule type" value="Genomic_DNA"/>
</dbReference>
<protein>
    <submittedName>
        <fullName evidence="1">Uncharacterized protein</fullName>
    </submittedName>
</protein>
<dbReference type="OrthoDB" id="5411884at2759"/>
<reference evidence="1" key="1">
    <citation type="journal article" date="2021" name="Mol. Plant Pathol.">
        <title>A 20-kb lineage-specific genomic region tames virulence in pathogenic amphidiploid Verticillium longisporum.</title>
        <authorList>
            <person name="Harting R."/>
            <person name="Starke J."/>
            <person name="Kusch H."/>
            <person name="Poggeler S."/>
            <person name="Maurus I."/>
            <person name="Schluter R."/>
            <person name="Landesfeind M."/>
            <person name="Bulla I."/>
            <person name="Nowrousian M."/>
            <person name="de Jonge R."/>
            <person name="Stahlhut G."/>
            <person name="Hoff K.J."/>
            <person name="Asshauer K.P."/>
            <person name="Thurmer A."/>
            <person name="Stanke M."/>
            <person name="Daniel R."/>
            <person name="Morgenstern B."/>
            <person name="Thomma B.P.H.J."/>
            <person name="Kronstad J.W."/>
            <person name="Braus-Stromeyer S.A."/>
            <person name="Braus G.H."/>
        </authorList>
    </citation>
    <scope>NUCLEOTIDE SEQUENCE</scope>
    <source>
        <strain evidence="1">Vl32</strain>
    </source>
</reference>
<name>A0A8I2ZLP8_VERLO</name>
<accession>A0A8I2ZLP8</accession>
<evidence type="ECO:0000313" key="1">
    <source>
        <dbReference type="EMBL" id="KAG7132993.1"/>
    </source>
</evidence>
<gene>
    <name evidence="1" type="ORF">HYQ45_008790</name>
</gene>
<evidence type="ECO:0000313" key="2">
    <source>
        <dbReference type="Proteomes" id="UP000689129"/>
    </source>
</evidence>
<dbReference type="Pfam" id="PF21128">
    <property type="entry name" value="WHD_MCM4"/>
    <property type="match status" value="1"/>
</dbReference>
<organism evidence="1 2">
    <name type="scientific">Verticillium longisporum</name>
    <name type="common">Verticillium dahliae var. longisporum</name>
    <dbReference type="NCBI Taxonomy" id="100787"/>
    <lineage>
        <taxon>Eukaryota</taxon>
        <taxon>Fungi</taxon>
        <taxon>Dikarya</taxon>
        <taxon>Ascomycota</taxon>
        <taxon>Pezizomycotina</taxon>
        <taxon>Sordariomycetes</taxon>
        <taxon>Hypocreomycetidae</taxon>
        <taxon>Glomerellales</taxon>
        <taxon>Plectosphaerellaceae</taxon>
        <taxon>Verticillium</taxon>
    </lineage>
</organism>
<dbReference type="Proteomes" id="UP000689129">
    <property type="component" value="Unassembled WGS sequence"/>
</dbReference>
<proteinExistence type="predicted"/>